<dbReference type="EMBL" id="LAZR01018037">
    <property type="protein sequence ID" value="KKL97959.1"/>
    <property type="molecule type" value="Genomic_DNA"/>
</dbReference>
<sequence length="83" mass="9649">MTDYQIVNSPEYLAAITAIGPGARMLRTRIVKKRFDPEKPRGFAEIWDDDKRLKVRWDAFSGWQAVSTTWGVRKLLPTMVFFT</sequence>
<organism evidence="1">
    <name type="scientific">marine sediment metagenome</name>
    <dbReference type="NCBI Taxonomy" id="412755"/>
    <lineage>
        <taxon>unclassified sequences</taxon>
        <taxon>metagenomes</taxon>
        <taxon>ecological metagenomes</taxon>
    </lineage>
</organism>
<dbReference type="AlphaFoldDB" id="A0A0F9GGK4"/>
<proteinExistence type="predicted"/>
<evidence type="ECO:0000313" key="1">
    <source>
        <dbReference type="EMBL" id="KKL97959.1"/>
    </source>
</evidence>
<name>A0A0F9GGK4_9ZZZZ</name>
<reference evidence="1" key="1">
    <citation type="journal article" date="2015" name="Nature">
        <title>Complex archaea that bridge the gap between prokaryotes and eukaryotes.</title>
        <authorList>
            <person name="Spang A."/>
            <person name="Saw J.H."/>
            <person name="Jorgensen S.L."/>
            <person name="Zaremba-Niedzwiedzka K."/>
            <person name="Martijn J."/>
            <person name="Lind A.E."/>
            <person name="van Eijk R."/>
            <person name="Schleper C."/>
            <person name="Guy L."/>
            <person name="Ettema T.J."/>
        </authorList>
    </citation>
    <scope>NUCLEOTIDE SEQUENCE</scope>
</reference>
<gene>
    <name evidence="1" type="ORF">LCGC14_1829200</name>
</gene>
<protein>
    <submittedName>
        <fullName evidence="1">Uncharacterized protein</fullName>
    </submittedName>
</protein>
<comment type="caution">
    <text evidence="1">The sequence shown here is derived from an EMBL/GenBank/DDBJ whole genome shotgun (WGS) entry which is preliminary data.</text>
</comment>
<accession>A0A0F9GGK4</accession>